<feature type="compositionally biased region" description="Basic and acidic residues" evidence="1">
    <location>
        <begin position="39"/>
        <end position="64"/>
    </location>
</feature>
<protein>
    <submittedName>
        <fullName evidence="2">Uncharacterized protein</fullName>
    </submittedName>
</protein>
<reference evidence="3" key="1">
    <citation type="submission" date="2017-01" db="EMBL/GenBank/DDBJ databases">
        <authorList>
            <person name="Varghese N."/>
            <person name="Submissions S."/>
        </authorList>
    </citation>
    <scope>NUCLEOTIDE SEQUENCE [LARGE SCALE GENOMIC DNA]</scope>
    <source>
        <strain evidence="3">type strain: HArc-</strain>
    </source>
</reference>
<evidence type="ECO:0000256" key="1">
    <source>
        <dbReference type="SAM" id="MobiDB-lite"/>
    </source>
</evidence>
<evidence type="ECO:0000313" key="2">
    <source>
        <dbReference type="EMBL" id="SIS03285.1"/>
    </source>
</evidence>
<name>A0A1N7FSR5_9EURY</name>
<feature type="region of interest" description="Disordered" evidence="1">
    <location>
        <begin position="21"/>
        <end position="64"/>
    </location>
</feature>
<accession>A0A1N7FSR5</accession>
<dbReference type="AlphaFoldDB" id="A0A1N7FSR5"/>
<gene>
    <name evidence="2" type="ORF">SAMN05421752_10842</name>
</gene>
<organism evidence="2 3">
    <name type="scientific">Natronorubrum thiooxidans</name>
    <dbReference type="NCBI Taxonomy" id="308853"/>
    <lineage>
        <taxon>Archaea</taxon>
        <taxon>Methanobacteriati</taxon>
        <taxon>Methanobacteriota</taxon>
        <taxon>Stenosarchaea group</taxon>
        <taxon>Halobacteria</taxon>
        <taxon>Halobacteriales</taxon>
        <taxon>Natrialbaceae</taxon>
        <taxon>Natronorubrum</taxon>
    </lineage>
</organism>
<sequence>MVRENERLRRTERAALVSVTGTDTGAFAPSNDETPVSDGFRRDWDQQAHNSDTRLETKSIEIDT</sequence>
<proteinExistence type="predicted"/>
<dbReference type="Proteomes" id="UP000185936">
    <property type="component" value="Unassembled WGS sequence"/>
</dbReference>
<keyword evidence="3" id="KW-1185">Reference proteome</keyword>
<dbReference type="EMBL" id="FTNR01000008">
    <property type="protein sequence ID" value="SIS03285.1"/>
    <property type="molecule type" value="Genomic_DNA"/>
</dbReference>
<evidence type="ECO:0000313" key="3">
    <source>
        <dbReference type="Proteomes" id="UP000185936"/>
    </source>
</evidence>